<evidence type="ECO:0000313" key="5">
    <source>
        <dbReference type="EMBL" id="CCJ54307.1"/>
    </source>
</evidence>
<dbReference type="RefSeq" id="WP_003808801.1">
    <property type="nucleotide sequence ID" value="NC_019382.1"/>
</dbReference>
<dbReference type="OrthoDB" id="5343379at2"/>
<evidence type="ECO:0000256" key="1">
    <source>
        <dbReference type="ARBA" id="ARBA00023015"/>
    </source>
</evidence>
<dbReference type="PANTHER" id="PTHR43537:SF49">
    <property type="entry name" value="TRANSCRIPTIONAL REGULATORY PROTEIN"/>
    <property type="match status" value="1"/>
</dbReference>
<dbReference type="GeneID" id="56480273"/>
<dbReference type="InterPro" id="IPR000524">
    <property type="entry name" value="Tscrpt_reg_HTH_GntR"/>
</dbReference>
<dbReference type="Pfam" id="PF00392">
    <property type="entry name" value="GntR"/>
    <property type="match status" value="1"/>
</dbReference>
<dbReference type="InterPro" id="IPR011711">
    <property type="entry name" value="GntR_C"/>
</dbReference>
<evidence type="ECO:0000256" key="2">
    <source>
        <dbReference type="ARBA" id="ARBA00023125"/>
    </source>
</evidence>
<dbReference type="InterPro" id="IPR036390">
    <property type="entry name" value="WH_DNA-bd_sf"/>
</dbReference>
<dbReference type="EMBL" id="HE965806">
    <property type="protein sequence ID" value="CCJ54307.1"/>
    <property type="molecule type" value="Genomic_DNA"/>
</dbReference>
<dbReference type="InterPro" id="IPR036388">
    <property type="entry name" value="WH-like_DNA-bd_sf"/>
</dbReference>
<dbReference type="SMART" id="SM00345">
    <property type="entry name" value="HTH_GNTR"/>
    <property type="match status" value="1"/>
</dbReference>
<dbReference type="GO" id="GO:0003677">
    <property type="term" value="F:DNA binding"/>
    <property type="evidence" value="ECO:0007669"/>
    <property type="project" value="UniProtKB-KW"/>
</dbReference>
<dbReference type="InterPro" id="IPR008920">
    <property type="entry name" value="TF_FadR/GntR_C"/>
</dbReference>
<dbReference type="SMART" id="SM00895">
    <property type="entry name" value="FCD"/>
    <property type="match status" value="1"/>
</dbReference>
<keyword evidence="3" id="KW-0804">Transcription</keyword>
<sequence>MKVSDRIRIDIERQLQDGTLLPGDPVDDGKLAAQHNVSRTPVREALLQLQAQGLLTSLPRGGMVVAKMDVQQLLSMWELLAELESLCARYACERMTDEERAVLRQLHEEAAPIVETNDEVGWQEMNLAFHEALYKGSRNPYLRQEILRMRTQTGAYRRHAFGAVGRIPTSYGHHQLVLDAVLANQPAQAAKAMFEHMSPGHGTRGVADMIVNMPRSLLS</sequence>
<proteinExistence type="predicted"/>
<dbReference type="PROSITE" id="PS50949">
    <property type="entry name" value="HTH_GNTR"/>
    <property type="match status" value="1"/>
</dbReference>
<accession>A0A0C6P6T3</accession>
<dbReference type="Pfam" id="PF07729">
    <property type="entry name" value="FCD"/>
    <property type="match status" value="1"/>
</dbReference>
<evidence type="ECO:0000259" key="4">
    <source>
        <dbReference type="PROSITE" id="PS50949"/>
    </source>
</evidence>
<evidence type="ECO:0000313" key="6">
    <source>
        <dbReference type="Proteomes" id="UP000007564"/>
    </source>
</evidence>
<reference evidence="5 6" key="1">
    <citation type="journal article" date="2012" name="BMC Genomics">
        <title>Comparative genomics of the classical Bordetella subspecies: the evolution and exchange of virulence-associated diversity amongst closely related pathogens.</title>
        <authorList>
            <person name="Park J."/>
            <person name="Zhang Y."/>
            <person name="Buboltz A.M."/>
            <person name="Zhang X."/>
            <person name="Schuster S.C."/>
            <person name="Ahuja U."/>
            <person name="Liu M."/>
            <person name="Miller J.F."/>
            <person name="Sebaihia M."/>
            <person name="Bentley S.D."/>
            <person name="Parkhill J."/>
            <person name="Harvill E.T."/>
        </authorList>
    </citation>
    <scope>NUCLEOTIDE SEQUENCE [LARGE SCALE GENOMIC DNA]</scope>
    <source>
        <strain evidence="5 6">253</strain>
    </source>
</reference>
<dbReference type="AlphaFoldDB" id="A0A0C6P6T3"/>
<dbReference type="Proteomes" id="UP000007564">
    <property type="component" value="Chromosome"/>
</dbReference>
<dbReference type="Gene3D" id="1.10.10.10">
    <property type="entry name" value="Winged helix-like DNA-binding domain superfamily/Winged helix DNA-binding domain"/>
    <property type="match status" value="1"/>
</dbReference>
<dbReference type="GO" id="GO:0003700">
    <property type="term" value="F:DNA-binding transcription factor activity"/>
    <property type="evidence" value="ECO:0007669"/>
    <property type="project" value="InterPro"/>
</dbReference>
<keyword evidence="1" id="KW-0805">Transcription regulation</keyword>
<dbReference type="PANTHER" id="PTHR43537">
    <property type="entry name" value="TRANSCRIPTIONAL REGULATOR, GNTR FAMILY"/>
    <property type="match status" value="1"/>
</dbReference>
<dbReference type="SUPFAM" id="SSF48008">
    <property type="entry name" value="GntR ligand-binding domain-like"/>
    <property type="match status" value="1"/>
</dbReference>
<dbReference type="KEGG" id="bbh:BN112_2390"/>
<gene>
    <name evidence="5" type="ORF">BN112_2390</name>
</gene>
<evidence type="ECO:0000256" key="3">
    <source>
        <dbReference type="ARBA" id="ARBA00023163"/>
    </source>
</evidence>
<dbReference type="HOGENOM" id="CLU_017584_5_1_4"/>
<keyword evidence="2" id="KW-0238">DNA-binding</keyword>
<name>A0A0C6P6T3_BORBO</name>
<dbReference type="Gene3D" id="1.20.120.530">
    <property type="entry name" value="GntR ligand-binding domain-like"/>
    <property type="match status" value="1"/>
</dbReference>
<feature type="domain" description="HTH gntR-type" evidence="4">
    <location>
        <begin position="1"/>
        <end position="68"/>
    </location>
</feature>
<protein>
    <submittedName>
        <fullName evidence="5">GntR-family transcriptional regulator</fullName>
    </submittedName>
</protein>
<dbReference type="SUPFAM" id="SSF46785">
    <property type="entry name" value="Winged helix' DNA-binding domain"/>
    <property type="match status" value="1"/>
</dbReference>
<organism evidence="5 6">
    <name type="scientific">Bordetella bronchiseptica 253</name>
    <dbReference type="NCBI Taxonomy" id="568707"/>
    <lineage>
        <taxon>Bacteria</taxon>
        <taxon>Pseudomonadati</taxon>
        <taxon>Pseudomonadota</taxon>
        <taxon>Betaproteobacteria</taxon>
        <taxon>Burkholderiales</taxon>
        <taxon>Alcaligenaceae</taxon>
        <taxon>Bordetella</taxon>
    </lineage>
</organism>